<name>A0A4P9WBM3_9FUNG</name>
<evidence type="ECO:0000256" key="1">
    <source>
        <dbReference type="SAM" id="SignalP"/>
    </source>
</evidence>
<dbReference type="Pfam" id="PF23631">
    <property type="entry name" value="DUF7143"/>
    <property type="match status" value="1"/>
</dbReference>
<evidence type="ECO:0000259" key="2">
    <source>
        <dbReference type="Pfam" id="PF23631"/>
    </source>
</evidence>
<dbReference type="OrthoDB" id="2156243at2759"/>
<sequence>MFFSNVLLLLAATSPAVLGAAIPSDVTLPPGVTRGNVTVAGTDLLDVIKGNVSFSSIDFSKSNLDPLGFSLETFAVNDPANADEQTLQDQLDVYRGLEFFIRTGSDGENVLQELK</sequence>
<gene>
    <name evidence="3" type="ORF">BDK51DRAFT_33717</name>
</gene>
<feature type="signal peptide" evidence="1">
    <location>
        <begin position="1"/>
        <end position="19"/>
    </location>
</feature>
<keyword evidence="1" id="KW-0732">Signal</keyword>
<keyword evidence="4" id="KW-1185">Reference proteome</keyword>
<feature type="domain" description="DUF7143" evidence="2">
    <location>
        <begin position="42"/>
        <end position="107"/>
    </location>
</feature>
<dbReference type="Proteomes" id="UP000269721">
    <property type="component" value="Unassembled WGS sequence"/>
</dbReference>
<feature type="non-terminal residue" evidence="3">
    <location>
        <position position="115"/>
    </location>
</feature>
<evidence type="ECO:0000313" key="3">
    <source>
        <dbReference type="EMBL" id="RKO89005.1"/>
    </source>
</evidence>
<organism evidence="3 4">
    <name type="scientific">Blyttiomyces helicus</name>
    <dbReference type="NCBI Taxonomy" id="388810"/>
    <lineage>
        <taxon>Eukaryota</taxon>
        <taxon>Fungi</taxon>
        <taxon>Fungi incertae sedis</taxon>
        <taxon>Chytridiomycota</taxon>
        <taxon>Chytridiomycota incertae sedis</taxon>
        <taxon>Chytridiomycetes</taxon>
        <taxon>Chytridiomycetes incertae sedis</taxon>
        <taxon>Blyttiomyces</taxon>
    </lineage>
</organism>
<reference evidence="4" key="1">
    <citation type="journal article" date="2018" name="Nat. Microbiol.">
        <title>Leveraging single-cell genomics to expand the fungal tree of life.</title>
        <authorList>
            <person name="Ahrendt S.R."/>
            <person name="Quandt C.A."/>
            <person name="Ciobanu D."/>
            <person name="Clum A."/>
            <person name="Salamov A."/>
            <person name="Andreopoulos B."/>
            <person name="Cheng J.F."/>
            <person name="Woyke T."/>
            <person name="Pelin A."/>
            <person name="Henrissat B."/>
            <person name="Reynolds N.K."/>
            <person name="Benny G.L."/>
            <person name="Smith M.E."/>
            <person name="James T.Y."/>
            <person name="Grigoriev I.V."/>
        </authorList>
    </citation>
    <scope>NUCLEOTIDE SEQUENCE [LARGE SCALE GENOMIC DNA]</scope>
</reference>
<evidence type="ECO:0000313" key="4">
    <source>
        <dbReference type="Proteomes" id="UP000269721"/>
    </source>
</evidence>
<protein>
    <recommendedName>
        <fullName evidence="2">DUF7143 domain-containing protein</fullName>
    </recommendedName>
</protein>
<feature type="chain" id="PRO_5020205352" description="DUF7143 domain-containing protein" evidence="1">
    <location>
        <begin position="20"/>
        <end position="115"/>
    </location>
</feature>
<dbReference type="AlphaFoldDB" id="A0A4P9WBM3"/>
<dbReference type="EMBL" id="KZ996349">
    <property type="protein sequence ID" value="RKO89005.1"/>
    <property type="molecule type" value="Genomic_DNA"/>
</dbReference>
<dbReference type="InterPro" id="IPR055567">
    <property type="entry name" value="DUF7143"/>
</dbReference>
<proteinExistence type="predicted"/>
<accession>A0A4P9WBM3</accession>